<dbReference type="Proteomes" id="UP000054562">
    <property type="component" value="Unassembled WGS sequence"/>
</dbReference>
<accession>A0A0L1I5Q6</accession>
<dbReference type="OrthoDB" id="387505at2759"/>
<gene>
    <name evidence="2" type="ORF">PFMG_01151</name>
</gene>
<sequence length="198" mass="23958">MCSTYSVEPLVYDSYEYVYLKPKKAGTSAVYYPLNISWKYVAKKRSVGCFGSRKKYTLTPEAYYYPYYYYYVYYYPSAARLVRTTRKEKVLKENNNKESEDENKEDNVGTEKKECDCSEKEKYIPTYVPLTESYYFPPSALYVPHYSVLSLVYNFYIIIFKIYILIFFISIYYYYYYYWVVIFLGVLLNKKVKKKYNN</sequence>
<evidence type="ECO:0000313" key="2">
    <source>
        <dbReference type="EMBL" id="KNG74991.1"/>
    </source>
</evidence>
<proteinExistence type="predicted"/>
<reference evidence="3" key="2">
    <citation type="submission" date="2015-07" db="EMBL/GenBank/DDBJ databases">
        <title>The genome sequence of Plasmodium falciparum IGH-CR14.</title>
        <authorList>
            <consortium name="The Broad Institute Genome Sequencing Platform"/>
            <person name="Volkman S.K."/>
            <person name="Neafsey D.E."/>
            <person name="Dash A.P."/>
            <person name="Chitnis C.E."/>
            <person name="Hartl D.L."/>
            <person name="Young S.K."/>
            <person name="Kodira C.D."/>
            <person name="Zeng Q."/>
            <person name="Koehrsen M."/>
            <person name="Godfrey P."/>
            <person name="Alvarado L."/>
            <person name="Berlin A."/>
            <person name="Borenstein D."/>
            <person name="Chen Z."/>
            <person name="Engels R."/>
            <person name="Freedman E."/>
            <person name="Gellesch M."/>
            <person name="Goldberg J."/>
            <person name="Griggs A."/>
            <person name="Gujja S."/>
            <person name="Heiman D."/>
            <person name="Hepburn T."/>
            <person name="Howarth C."/>
            <person name="Jen D."/>
            <person name="Larson L."/>
            <person name="Lewis B."/>
            <person name="Mehta T."/>
            <person name="Park D."/>
            <person name="Pearson M."/>
            <person name="Roberts A."/>
            <person name="Saif S."/>
            <person name="Shea T."/>
            <person name="Shenoy N."/>
            <person name="Sisk P."/>
            <person name="Stolte C."/>
            <person name="Sykes S."/>
            <person name="Walk T."/>
            <person name="White J."/>
            <person name="Yandava C."/>
            <person name="Wirth D.F."/>
            <person name="Nusbaum C."/>
            <person name="Birren B."/>
        </authorList>
    </citation>
    <scope>NUCLEOTIDE SEQUENCE [LARGE SCALE GENOMIC DNA]</scope>
    <source>
        <strain evidence="3">IGH-CR14</strain>
    </source>
</reference>
<organism evidence="2 3">
    <name type="scientific">Plasmodium falciparum IGH-CR14</name>
    <dbReference type="NCBI Taxonomy" id="580059"/>
    <lineage>
        <taxon>Eukaryota</taxon>
        <taxon>Sar</taxon>
        <taxon>Alveolata</taxon>
        <taxon>Apicomplexa</taxon>
        <taxon>Aconoidasida</taxon>
        <taxon>Haemosporida</taxon>
        <taxon>Plasmodiidae</taxon>
        <taxon>Plasmodium</taxon>
        <taxon>Plasmodium (Laverania)</taxon>
    </lineage>
</organism>
<evidence type="ECO:0000313" key="3">
    <source>
        <dbReference type="Proteomes" id="UP000054562"/>
    </source>
</evidence>
<keyword evidence="1" id="KW-0472">Membrane</keyword>
<dbReference type="AlphaFoldDB" id="A0A0L1I5Q6"/>
<evidence type="ECO:0000256" key="1">
    <source>
        <dbReference type="SAM" id="Phobius"/>
    </source>
</evidence>
<keyword evidence="1" id="KW-0812">Transmembrane</keyword>
<feature type="transmembrane region" description="Helical" evidence="1">
    <location>
        <begin position="175"/>
        <end position="192"/>
    </location>
</feature>
<protein>
    <recommendedName>
        <fullName evidence="4">Sporozoite surface protein essential for liver stage development</fullName>
    </recommendedName>
</protein>
<reference evidence="3" key="1">
    <citation type="submission" date="2015-07" db="EMBL/GenBank/DDBJ databases">
        <title>Annotation of Plasmodium falciparum IGH-CR14.</title>
        <authorList>
            <consortium name="The Broad Institute Genome Sequencing Platform"/>
            <person name="Volkman S.K."/>
            <person name="Neafsey D.E."/>
            <person name="Dash A.P."/>
            <person name="Chitnis C.E."/>
            <person name="Hartl D.L."/>
            <person name="Young S.K."/>
            <person name="Zeng Q."/>
            <person name="Koehrsen M."/>
            <person name="Alvarado L."/>
            <person name="Berlin A."/>
            <person name="Borenstein D."/>
            <person name="Chapman S.B."/>
            <person name="Chen Z."/>
            <person name="Engels R."/>
            <person name="Freedman E."/>
            <person name="Gellesch M."/>
            <person name="Goldberg J."/>
            <person name="Griggs A."/>
            <person name="Gujja S."/>
            <person name="Heilman E.R."/>
            <person name="Heiman D.I."/>
            <person name="Howarth C."/>
            <person name="Jen D."/>
            <person name="Larson L."/>
            <person name="Mehta T."/>
            <person name="Neiman D."/>
            <person name="Park D."/>
            <person name="Pearson M."/>
            <person name="Roberts A."/>
            <person name="Saif S."/>
            <person name="Shea T."/>
            <person name="Shenoy N."/>
            <person name="Sisk P."/>
            <person name="Stolte C."/>
            <person name="Sykes S."/>
            <person name="Walk T."/>
            <person name="White J."/>
            <person name="Yandava C."/>
            <person name="Haas B."/>
            <person name="Henn M.R."/>
            <person name="Nusbaum C."/>
            <person name="Birren B."/>
        </authorList>
    </citation>
    <scope>NUCLEOTIDE SEQUENCE [LARGE SCALE GENOMIC DNA]</scope>
    <source>
        <strain evidence="3">IGH-CR14</strain>
    </source>
</reference>
<evidence type="ECO:0008006" key="4">
    <source>
        <dbReference type="Google" id="ProtNLM"/>
    </source>
</evidence>
<dbReference type="EMBL" id="GG665019">
    <property type="protein sequence ID" value="KNG74991.1"/>
    <property type="molecule type" value="Genomic_DNA"/>
</dbReference>
<keyword evidence="1" id="KW-1133">Transmembrane helix</keyword>
<name>A0A0L1I5Q6_PLAFA</name>